<organism evidence="3 4">
    <name type="scientific">Necator americanus</name>
    <name type="common">Human hookworm</name>
    <dbReference type="NCBI Taxonomy" id="51031"/>
    <lineage>
        <taxon>Eukaryota</taxon>
        <taxon>Metazoa</taxon>
        <taxon>Ecdysozoa</taxon>
        <taxon>Nematoda</taxon>
        <taxon>Chromadorea</taxon>
        <taxon>Rhabditida</taxon>
        <taxon>Rhabditina</taxon>
        <taxon>Rhabditomorpha</taxon>
        <taxon>Strongyloidea</taxon>
        <taxon>Ancylostomatidae</taxon>
        <taxon>Bunostominae</taxon>
        <taxon>Necator</taxon>
    </lineage>
</organism>
<evidence type="ECO:0000313" key="4">
    <source>
        <dbReference type="Proteomes" id="UP001303046"/>
    </source>
</evidence>
<feature type="chain" id="PRO_5046576148" evidence="2">
    <location>
        <begin position="21"/>
        <end position="708"/>
    </location>
</feature>
<evidence type="ECO:0000256" key="2">
    <source>
        <dbReference type="SAM" id="SignalP"/>
    </source>
</evidence>
<feature type="region of interest" description="Disordered" evidence="1">
    <location>
        <begin position="227"/>
        <end position="246"/>
    </location>
</feature>
<evidence type="ECO:0000313" key="3">
    <source>
        <dbReference type="EMBL" id="KAK6727963.1"/>
    </source>
</evidence>
<feature type="compositionally biased region" description="Basic and acidic residues" evidence="1">
    <location>
        <begin position="303"/>
        <end position="314"/>
    </location>
</feature>
<keyword evidence="2" id="KW-0732">Signal</keyword>
<comment type="caution">
    <text evidence="3">The sequence shown here is derived from an EMBL/GenBank/DDBJ whole genome shotgun (WGS) entry which is preliminary data.</text>
</comment>
<protein>
    <submittedName>
        <fullName evidence="3">Uncharacterized protein</fullName>
    </submittedName>
</protein>
<feature type="region of interest" description="Disordered" evidence="1">
    <location>
        <begin position="96"/>
        <end position="118"/>
    </location>
</feature>
<reference evidence="3 4" key="1">
    <citation type="submission" date="2023-08" db="EMBL/GenBank/DDBJ databases">
        <title>A Necator americanus chromosomal reference genome.</title>
        <authorList>
            <person name="Ilik V."/>
            <person name="Petrzelkova K.J."/>
            <person name="Pardy F."/>
            <person name="Fuh T."/>
            <person name="Niatou-Singa F.S."/>
            <person name="Gouil Q."/>
            <person name="Baker L."/>
            <person name="Ritchie M.E."/>
            <person name="Jex A.R."/>
            <person name="Gazzola D."/>
            <person name="Li H."/>
            <person name="Toshio Fujiwara R."/>
            <person name="Zhan B."/>
            <person name="Aroian R.V."/>
            <person name="Pafco B."/>
            <person name="Schwarz E.M."/>
        </authorList>
    </citation>
    <scope>NUCLEOTIDE SEQUENCE [LARGE SCALE GENOMIC DNA]</scope>
    <source>
        <strain evidence="3 4">Aroian</strain>
        <tissue evidence="3">Whole animal</tissue>
    </source>
</reference>
<proteinExistence type="predicted"/>
<feature type="compositionally biased region" description="Basic and acidic residues" evidence="1">
    <location>
        <begin position="322"/>
        <end position="334"/>
    </location>
</feature>
<dbReference type="Proteomes" id="UP001303046">
    <property type="component" value="Unassembled WGS sequence"/>
</dbReference>
<feature type="region of interest" description="Disordered" evidence="1">
    <location>
        <begin position="567"/>
        <end position="586"/>
    </location>
</feature>
<feature type="compositionally biased region" description="Polar residues" evidence="1">
    <location>
        <begin position="613"/>
        <end position="630"/>
    </location>
</feature>
<feature type="region of interest" description="Disordered" evidence="1">
    <location>
        <begin position="611"/>
        <end position="630"/>
    </location>
</feature>
<gene>
    <name evidence="3" type="primary">Necator_chrI.g1681</name>
    <name evidence="3" type="ORF">RB195_005555</name>
</gene>
<feature type="signal peptide" evidence="2">
    <location>
        <begin position="1"/>
        <end position="20"/>
    </location>
</feature>
<name>A0ABR1BNG3_NECAM</name>
<accession>A0ABR1BNG3</accession>
<feature type="compositionally biased region" description="Basic and acidic residues" evidence="1">
    <location>
        <begin position="567"/>
        <end position="584"/>
    </location>
</feature>
<feature type="compositionally biased region" description="Basic and acidic residues" evidence="1">
    <location>
        <begin position="350"/>
        <end position="363"/>
    </location>
</feature>
<keyword evidence="4" id="KW-1185">Reference proteome</keyword>
<feature type="region of interest" description="Disordered" evidence="1">
    <location>
        <begin position="287"/>
        <end position="381"/>
    </location>
</feature>
<sequence length="708" mass="80211">MIRHFSTVLLLFVLLSFIEAKPFPGRCRKSMTRCALKRLRRPAFPDNTEHLRVKWSSDGLVGSRRFERDGRHFVEIQELVPIGDGKYRIESRIEETTAPVAEPSPHLPDEPPQDSIAAANNNRRAPTWIEEIAAERSGRWPVSNVDQDYDSAKASAHRMEIDAQKPVQAEVAPLPVARGRHGDHIPQEHRTETRVKEPTPPRLPSYYEQQQRIGGTEQFAAEARHEAVPANPPPPMQEPRMHESSPAKSYSYYDEIWYEPAGQGAYPRLLFSPRYGWREMTQEEMSRVRGIRPMAASGQLPTSERHSIQEHPKSQPDLQQIGEHHSNRRNDHHNGLHRSSYLDSTGHPRFLGDRRQNSHDGSHTRPSSQERNAETPVENRVEGEGGAWVFRGGEWHFEPQNAVEVAPKTALEAASPTHPTGTWVFHNGAWHLRRSPQSASEQRASIPAVKSADNPPSGGKTMVKVRKFHAPDYQGNYRELLAKAIRMDHETMRNRYNGENDTDYSTWRYSQLANQKNRSTDGNKYWYPYKSVPAVGDTRTDVQLPDVQSGSAQYVQKGNMAAIVYSERDQERKRKEEEAGERKKAQGASYFIKEGNMGAYVYTEGENAEKVAQASTGDNGTPVESNSRSHLSVDEFKRLQPSQHKIPRIQLKDSSGIKPCDSEGTTSGNGEFWLLRTRPCNENSPEGRIILPNGEVLRFYGQPQLVNV</sequence>
<feature type="compositionally biased region" description="Basic and acidic residues" evidence="1">
    <location>
        <begin position="371"/>
        <end position="381"/>
    </location>
</feature>
<evidence type="ECO:0000256" key="1">
    <source>
        <dbReference type="SAM" id="MobiDB-lite"/>
    </source>
</evidence>
<feature type="region of interest" description="Disordered" evidence="1">
    <location>
        <begin position="435"/>
        <end position="459"/>
    </location>
</feature>
<dbReference type="EMBL" id="JAVFWL010000001">
    <property type="protein sequence ID" value="KAK6727963.1"/>
    <property type="molecule type" value="Genomic_DNA"/>
</dbReference>